<evidence type="ECO:0000259" key="1">
    <source>
        <dbReference type="Pfam" id="PF02627"/>
    </source>
</evidence>
<dbReference type="Pfam" id="PF02627">
    <property type="entry name" value="CMD"/>
    <property type="match status" value="1"/>
</dbReference>
<dbReference type="InterPro" id="IPR029032">
    <property type="entry name" value="AhpD-like"/>
</dbReference>
<dbReference type="GO" id="GO:0051920">
    <property type="term" value="F:peroxiredoxin activity"/>
    <property type="evidence" value="ECO:0007669"/>
    <property type="project" value="InterPro"/>
</dbReference>
<dbReference type="Proteomes" id="UP000319792">
    <property type="component" value="Unassembled WGS sequence"/>
</dbReference>
<organism evidence="2 3">
    <name type="scientific">Tsukamurella sputi</name>
    <dbReference type="NCBI Taxonomy" id="2591848"/>
    <lineage>
        <taxon>Bacteria</taxon>
        <taxon>Bacillati</taxon>
        <taxon>Actinomycetota</taxon>
        <taxon>Actinomycetes</taxon>
        <taxon>Mycobacteriales</taxon>
        <taxon>Tsukamurellaceae</taxon>
        <taxon>Tsukamurella</taxon>
    </lineage>
</organism>
<protein>
    <submittedName>
        <fullName evidence="2">Carboxymuconolactone decarboxylase family protein</fullName>
    </submittedName>
</protein>
<dbReference type="InterPro" id="IPR004675">
    <property type="entry name" value="AhpD_core"/>
</dbReference>
<dbReference type="Gene3D" id="1.20.1290.10">
    <property type="entry name" value="AhpD-like"/>
    <property type="match status" value="1"/>
</dbReference>
<name>A0A5C5RTR3_9ACTN</name>
<gene>
    <name evidence="2" type="ORF">FK268_04345</name>
</gene>
<evidence type="ECO:0000313" key="2">
    <source>
        <dbReference type="EMBL" id="TWS26466.1"/>
    </source>
</evidence>
<comment type="caution">
    <text evidence="2">The sequence shown here is derived from an EMBL/GenBank/DDBJ whole genome shotgun (WGS) entry which is preliminary data.</text>
</comment>
<feature type="domain" description="Carboxymuconolactone decarboxylase-like" evidence="1">
    <location>
        <begin position="43"/>
        <end position="91"/>
    </location>
</feature>
<dbReference type="AlphaFoldDB" id="A0A5C5RTR3"/>
<dbReference type="PANTHER" id="PTHR35446">
    <property type="entry name" value="SI:CH211-175M2.5"/>
    <property type="match status" value="1"/>
</dbReference>
<accession>A0A5C5RTR3</accession>
<dbReference type="OrthoDB" id="122912at2"/>
<dbReference type="RefSeq" id="WP_146431429.1">
    <property type="nucleotide sequence ID" value="NZ_VIGV01000001.1"/>
</dbReference>
<dbReference type="InterPro" id="IPR003779">
    <property type="entry name" value="CMD-like"/>
</dbReference>
<dbReference type="EMBL" id="VIGV01000001">
    <property type="protein sequence ID" value="TWS26466.1"/>
    <property type="molecule type" value="Genomic_DNA"/>
</dbReference>
<sequence length="167" mass="17345">MAFTVHTVETAPPESREALAAIRAKFGGVPRAAAIQAESPTLLNGFRAASAAFEATSLPPEVREAVILAVAHRNGCETCVRIHTGELSRIGRADVAQDLDAGTPPRDPAVAAAIAFVGRLFGGAGRVGDAELQEFLDAGFTRRDALDIVFGVGVYTASTFANRLVGA</sequence>
<dbReference type="NCBIfam" id="TIGR00778">
    <property type="entry name" value="ahpD_dom"/>
    <property type="match status" value="1"/>
</dbReference>
<keyword evidence="3" id="KW-1185">Reference proteome</keyword>
<proteinExistence type="predicted"/>
<dbReference type="SUPFAM" id="SSF69118">
    <property type="entry name" value="AhpD-like"/>
    <property type="match status" value="1"/>
</dbReference>
<evidence type="ECO:0000313" key="3">
    <source>
        <dbReference type="Proteomes" id="UP000319792"/>
    </source>
</evidence>
<dbReference type="PANTHER" id="PTHR35446:SF3">
    <property type="entry name" value="CMD DOMAIN-CONTAINING PROTEIN"/>
    <property type="match status" value="1"/>
</dbReference>
<reference evidence="2 3" key="1">
    <citation type="submission" date="2019-08" db="EMBL/GenBank/DDBJ databases">
        <title>Tsukamurella conjunctivitidis sp. nov., Tsukamurella assacharolytica sp. nov. and Tsukamurella sputae sp. nov. isolated from patients with conjunctivitis, bacteraemia (lymphoma) and respiratory infection (sputum) in Hong Kong.</title>
        <authorList>
            <person name="Fok K.M.N."/>
            <person name="Fong J.Y.H."/>
        </authorList>
    </citation>
    <scope>NUCLEOTIDE SEQUENCE [LARGE SCALE GENOMIC DNA]</scope>
    <source>
        <strain evidence="2 3">HKU70</strain>
    </source>
</reference>